<dbReference type="InterPro" id="IPR002018">
    <property type="entry name" value="CarbesteraseB"/>
</dbReference>
<gene>
    <name evidence="4" type="ORF">FVP60_08180</name>
</gene>
<feature type="compositionally biased region" description="Basic and acidic residues" evidence="2">
    <location>
        <begin position="1"/>
        <end position="15"/>
    </location>
</feature>
<organism evidence="4 5">
    <name type="scientific">Microbacterium mitrae</name>
    <dbReference type="NCBI Taxonomy" id="664640"/>
    <lineage>
        <taxon>Bacteria</taxon>
        <taxon>Bacillati</taxon>
        <taxon>Actinomycetota</taxon>
        <taxon>Actinomycetes</taxon>
        <taxon>Micrococcales</taxon>
        <taxon>Microbacteriaceae</taxon>
        <taxon>Microbacterium</taxon>
    </lineage>
</organism>
<accession>A0A5C8HNN8</accession>
<keyword evidence="5" id="KW-1185">Reference proteome</keyword>
<sequence length="497" mass="52664">MNSDTRAHGERHEGDPIVTVSSGTVRGQRDGTIDRFLGIPYAAPPFGERRFAAPHPPQAWEGERDATQFGPTAPQTAYVGGLEKYLPTVAIAGDDILTLNVWVPAEQSPGGRLPVMVFVHGGAFSRGTSALPAYDGAAFAKHGIVYVSLNYRLGSEGFSVLDGVPQNLGLLDQMAAFAWVRREIAAFGGDPSNITAMGHSAGANALAAILAHPDADAYFDRVILQSGPLSAIAAEKSRRMTAATAKQLGVDATKQAFAANSPADLVTAQTAAIATGSPLGGGPTFALVAGGDAVPRDPMAAFRAGAGRSIPVLIGSTSEEYRLWLVPSGKLDRISWLTVTLARMVTRVSRRTVKTYRENRPGAAPGEILGSISADLLLGRAVAEFADSRVDADAATYVYEFDWRSPVDKLGAAHVMELGFVFDRLASADSQALAGQGAPQQLADEMHAAWVAFVKTGDPGWQRWSRERPTQVYTADGGRVAYNRRSQELALLPQAAR</sequence>
<dbReference type="EMBL" id="VRSW01000002">
    <property type="protein sequence ID" value="TXK04639.1"/>
    <property type="molecule type" value="Genomic_DNA"/>
</dbReference>
<dbReference type="InterPro" id="IPR029058">
    <property type="entry name" value="AB_hydrolase_fold"/>
</dbReference>
<dbReference type="GO" id="GO:0052689">
    <property type="term" value="F:carboxylic ester hydrolase activity"/>
    <property type="evidence" value="ECO:0007669"/>
    <property type="project" value="TreeGrafter"/>
</dbReference>
<dbReference type="Proteomes" id="UP000321196">
    <property type="component" value="Unassembled WGS sequence"/>
</dbReference>
<proteinExistence type="predicted"/>
<dbReference type="Gene3D" id="3.40.50.1820">
    <property type="entry name" value="alpha/beta hydrolase"/>
    <property type="match status" value="1"/>
</dbReference>
<name>A0A5C8HNN8_9MICO</name>
<evidence type="ECO:0000313" key="4">
    <source>
        <dbReference type="EMBL" id="TXK04639.1"/>
    </source>
</evidence>
<dbReference type="PANTHER" id="PTHR43918">
    <property type="entry name" value="ACETYLCHOLINESTERASE"/>
    <property type="match status" value="1"/>
</dbReference>
<evidence type="ECO:0000256" key="1">
    <source>
        <dbReference type="ARBA" id="ARBA00022801"/>
    </source>
</evidence>
<feature type="domain" description="Carboxylesterase type B" evidence="3">
    <location>
        <begin position="15"/>
        <end position="462"/>
    </location>
</feature>
<comment type="caution">
    <text evidence="4">The sequence shown here is derived from an EMBL/GenBank/DDBJ whole genome shotgun (WGS) entry which is preliminary data.</text>
</comment>
<evidence type="ECO:0000259" key="3">
    <source>
        <dbReference type="Pfam" id="PF00135"/>
    </source>
</evidence>
<dbReference type="RefSeq" id="WP_147825773.1">
    <property type="nucleotide sequence ID" value="NZ_BAAARG010000002.1"/>
</dbReference>
<evidence type="ECO:0000313" key="5">
    <source>
        <dbReference type="Proteomes" id="UP000321196"/>
    </source>
</evidence>
<dbReference type="InterPro" id="IPR050654">
    <property type="entry name" value="AChE-related_enzymes"/>
</dbReference>
<protein>
    <submittedName>
        <fullName evidence="4">Carboxylesterase/lipase family protein</fullName>
    </submittedName>
</protein>
<dbReference type="PANTHER" id="PTHR43918:SF4">
    <property type="entry name" value="CARBOXYLIC ESTER HYDROLASE"/>
    <property type="match status" value="1"/>
</dbReference>
<dbReference type="Pfam" id="PF00135">
    <property type="entry name" value="COesterase"/>
    <property type="match status" value="1"/>
</dbReference>
<reference evidence="4 5" key="1">
    <citation type="submission" date="2019-08" db="EMBL/GenBank/DDBJ databases">
        <authorList>
            <person name="Dong K."/>
        </authorList>
    </citation>
    <scope>NUCLEOTIDE SEQUENCE [LARGE SCALE GENOMIC DNA]</scope>
    <source>
        <strain evidence="4 5">M4-8</strain>
    </source>
</reference>
<evidence type="ECO:0000256" key="2">
    <source>
        <dbReference type="SAM" id="MobiDB-lite"/>
    </source>
</evidence>
<dbReference type="SUPFAM" id="SSF53474">
    <property type="entry name" value="alpha/beta-Hydrolases"/>
    <property type="match status" value="1"/>
</dbReference>
<dbReference type="OrthoDB" id="3199405at2"/>
<dbReference type="AlphaFoldDB" id="A0A5C8HNN8"/>
<feature type="region of interest" description="Disordered" evidence="2">
    <location>
        <begin position="1"/>
        <end position="25"/>
    </location>
</feature>
<keyword evidence="1" id="KW-0378">Hydrolase</keyword>